<feature type="region of interest" description="Disordered" evidence="1">
    <location>
        <begin position="114"/>
        <end position="146"/>
    </location>
</feature>
<feature type="compositionally biased region" description="Basic and acidic residues" evidence="1">
    <location>
        <begin position="120"/>
        <end position="146"/>
    </location>
</feature>
<dbReference type="STRING" id="54.SAMN02745121_05104"/>
<protein>
    <submittedName>
        <fullName evidence="2">Uncharacterized protein</fullName>
    </submittedName>
</protein>
<sequence>MSPELALDGWAATREAGSLVLTHRERGELVLLGLAARLLDLVDGRRSPTELARLLAAVPEDIFCALDELADHGLLRARVSPPAAVRRRTRREVLGVLVGAAAAGLVPPTAAPLAAPLAPRPDDDRLLAAPPHEHGEKEARSKAEQHRKLGAAPLAAPFQVVIAEERGKAEADLLGAYEAAAKRPDSPSEAADKRRVELAPGLAAAREADRKRAVAPLLAQEEAAKRDLDRRARDLTGPAAALSAREQQAKLAGEFGPAHEATHQALVTALARRRLQPGEQRDKQVQQAQDARWRADIAEGRSEEQDDKAVLRAAAAPGPTREQDRQRAEAARERHRADRLAQFHQRQAALALEARERAARAARSEAAEQAFKATAVEEAGKRDTVRVELRAREHAAKSRPDPH</sequence>
<evidence type="ECO:0000313" key="3">
    <source>
        <dbReference type="Proteomes" id="UP000199400"/>
    </source>
</evidence>
<feature type="compositionally biased region" description="Basic and acidic residues" evidence="1">
    <location>
        <begin position="291"/>
        <end position="310"/>
    </location>
</feature>
<feature type="compositionally biased region" description="Basic and acidic residues" evidence="1">
    <location>
        <begin position="321"/>
        <end position="338"/>
    </location>
</feature>
<keyword evidence="3" id="KW-1185">Reference proteome</keyword>
<dbReference type="Proteomes" id="UP000199400">
    <property type="component" value="Unassembled WGS sequence"/>
</dbReference>
<dbReference type="AlphaFoldDB" id="A0A1I2CEV6"/>
<proteinExistence type="predicted"/>
<dbReference type="EMBL" id="FOMX01000017">
    <property type="protein sequence ID" value="SFE66907.1"/>
    <property type="molecule type" value="Genomic_DNA"/>
</dbReference>
<evidence type="ECO:0000313" key="2">
    <source>
        <dbReference type="EMBL" id="SFE66907.1"/>
    </source>
</evidence>
<name>A0A1I2CEV6_9BACT</name>
<reference evidence="3" key="1">
    <citation type="submission" date="2016-10" db="EMBL/GenBank/DDBJ databases">
        <authorList>
            <person name="Varghese N."/>
            <person name="Submissions S."/>
        </authorList>
    </citation>
    <scope>NUCLEOTIDE SEQUENCE [LARGE SCALE GENOMIC DNA]</scope>
    <source>
        <strain evidence="3">ATCC 25963</strain>
    </source>
</reference>
<gene>
    <name evidence="2" type="ORF">SAMN02745121_05104</name>
</gene>
<dbReference type="RefSeq" id="WP_096326664.1">
    <property type="nucleotide sequence ID" value="NZ_FOMX01000017.1"/>
</dbReference>
<organism evidence="2 3">
    <name type="scientific">Nannocystis exedens</name>
    <dbReference type="NCBI Taxonomy" id="54"/>
    <lineage>
        <taxon>Bacteria</taxon>
        <taxon>Pseudomonadati</taxon>
        <taxon>Myxococcota</taxon>
        <taxon>Polyangia</taxon>
        <taxon>Nannocystales</taxon>
        <taxon>Nannocystaceae</taxon>
        <taxon>Nannocystis</taxon>
    </lineage>
</organism>
<accession>A0A1I2CEV6</accession>
<feature type="region of interest" description="Disordered" evidence="1">
    <location>
        <begin position="275"/>
        <end position="338"/>
    </location>
</feature>
<evidence type="ECO:0000256" key="1">
    <source>
        <dbReference type="SAM" id="MobiDB-lite"/>
    </source>
</evidence>